<evidence type="ECO:0000313" key="3">
    <source>
        <dbReference type="Proteomes" id="UP001169760"/>
    </source>
</evidence>
<keyword evidence="1" id="KW-0472">Membrane</keyword>
<feature type="transmembrane region" description="Helical" evidence="1">
    <location>
        <begin position="101"/>
        <end position="121"/>
    </location>
</feature>
<accession>A0AAW7XBH5</accession>
<comment type="caution">
    <text evidence="2">The sequence shown here is derived from an EMBL/GenBank/DDBJ whole genome shotgun (WGS) entry which is preliminary data.</text>
</comment>
<feature type="transmembrane region" description="Helical" evidence="1">
    <location>
        <begin position="48"/>
        <end position="70"/>
    </location>
</feature>
<gene>
    <name evidence="2" type="ORF">Q4521_17110</name>
</gene>
<reference evidence="2" key="1">
    <citation type="submission" date="2023-07" db="EMBL/GenBank/DDBJ databases">
        <title>Genome content predicts the carbon catabolic preferences of heterotrophic bacteria.</title>
        <authorList>
            <person name="Gralka M."/>
        </authorList>
    </citation>
    <scope>NUCLEOTIDE SEQUENCE</scope>
    <source>
        <strain evidence="2">I3M17_2</strain>
    </source>
</reference>
<dbReference type="Proteomes" id="UP001169760">
    <property type="component" value="Unassembled WGS sequence"/>
</dbReference>
<organism evidence="2 3">
    <name type="scientific">Saccharophagus degradans</name>
    <dbReference type="NCBI Taxonomy" id="86304"/>
    <lineage>
        <taxon>Bacteria</taxon>
        <taxon>Pseudomonadati</taxon>
        <taxon>Pseudomonadota</taxon>
        <taxon>Gammaproteobacteria</taxon>
        <taxon>Cellvibrionales</taxon>
        <taxon>Cellvibrionaceae</taxon>
        <taxon>Saccharophagus</taxon>
    </lineage>
</organism>
<sequence length="252" mass="27881">MNDSKPATAPVAPSETKEPKKENLLLNIALNIVIPTIILTKYSGESHLGPQAGIVIALSFPILYGIFDFFRARKINVFSALGVFSIALTGSFMLLKLDTQYIAIKEAAIPGILGLATLLSLKTKYPIVRTFLYNDKMLQVDKVAKALEQNNKVKEFDQTLTRASVMIACSFFLSSVLNYGLAKYLLVSPAGSEESVIELGRMTALSFPVITIPAMTVFMATLFYLFRSIKKLTGLRWEDLMHGMEDVETDKK</sequence>
<name>A0AAW7XBH5_9GAMM</name>
<keyword evidence="1" id="KW-1133">Transmembrane helix</keyword>
<dbReference type="NCBIfam" id="NF041646">
    <property type="entry name" value="VC0807_fam"/>
    <property type="match status" value="1"/>
</dbReference>
<proteinExistence type="predicted"/>
<protein>
    <submittedName>
        <fullName evidence="2">VC0807 family protein</fullName>
    </submittedName>
</protein>
<dbReference type="AlphaFoldDB" id="A0AAW7XBH5"/>
<dbReference type="EMBL" id="JAUOPB010000013">
    <property type="protein sequence ID" value="MDO6424207.1"/>
    <property type="molecule type" value="Genomic_DNA"/>
</dbReference>
<dbReference type="RefSeq" id="WP_303493619.1">
    <property type="nucleotide sequence ID" value="NZ_JAUOPB010000013.1"/>
</dbReference>
<feature type="transmembrane region" description="Helical" evidence="1">
    <location>
        <begin position="77"/>
        <end position="95"/>
    </location>
</feature>
<evidence type="ECO:0000313" key="2">
    <source>
        <dbReference type="EMBL" id="MDO6424207.1"/>
    </source>
</evidence>
<feature type="transmembrane region" description="Helical" evidence="1">
    <location>
        <begin position="163"/>
        <end position="182"/>
    </location>
</feature>
<keyword evidence="1" id="KW-0812">Transmembrane</keyword>
<evidence type="ECO:0000256" key="1">
    <source>
        <dbReference type="SAM" id="Phobius"/>
    </source>
</evidence>
<feature type="transmembrane region" description="Helical" evidence="1">
    <location>
        <begin position="202"/>
        <end position="226"/>
    </location>
</feature>